<sequence>MNLNQIEECAITIANGIFGSIETKERVKDMIMNLIASSCIQYSIDKKFKKEIDCYLALRKTR</sequence>
<dbReference type="AlphaFoldDB" id="A0A3M8B7F4"/>
<proteinExistence type="predicted"/>
<comment type="caution">
    <text evidence="1">The sequence shown here is derived from an EMBL/GenBank/DDBJ whole genome shotgun (WGS) entry which is preliminary data.</text>
</comment>
<organism evidence="1 2">
    <name type="scientific">Brevibacillus gelatini</name>
    <dbReference type="NCBI Taxonomy" id="1655277"/>
    <lineage>
        <taxon>Bacteria</taxon>
        <taxon>Bacillati</taxon>
        <taxon>Bacillota</taxon>
        <taxon>Bacilli</taxon>
        <taxon>Bacillales</taxon>
        <taxon>Paenibacillaceae</taxon>
        <taxon>Brevibacillus</taxon>
    </lineage>
</organism>
<dbReference type="EMBL" id="RHHS01000013">
    <property type="protein sequence ID" value="RNB59366.1"/>
    <property type="molecule type" value="Genomic_DNA"/>
</dbReference>
<evidence type="ECO:0000313" key="2">
    <source>
        <dbReference type="Proteomes" id="UP000268829"/>
    </source>
</evidence>
<name>A0A3M8B7F4_9BACL</name>
<protein>
    <submittedName>
        <fullName evidence="1">Uncharacterized protein</fullName>
    </submittedName>
</protein>
<keyword evidence="2" id="KW-1185">Reference proteome</keyword>
<gene>
    <name evidence="1" type="ORF">EDM57_04280</name>
</gene>
<accession>A0A3M8B7F4</accession>
<evidence type="ECO:0000313" key="1">
    <source>
        <dbReference type="EMBL" id="RNB59366.1"/>
    </source>
</evidence>
<reference evidence="1 2" key="1">
    <citation type="submission" date="2018-10" db="EMBL/GenBank/DDBJ databases">
        <title>Phylogenomics of Brevibacillus.</title>
        <authorList>
            <person name="Dunlap C."/>
        </authorList>
    </citation>
    <scope>NUCLEOTIDE SEQUENCE [LARGE SCALE GENOMIC DNA]</scope>
    <source>
        <strain evidence="1 2">DSM 100115</strain>
    </source>
</reference>
<dbReference type="Proteomes" id="UP000268829">
    <property type="component" value="Unassembled WGS sequence"/>
</dbReference>